<evidence type="ECO:0000256" key="5">
    <source>
        <dbReference type="ARBA" id="ARBA00022692"/>
    </source>
</evidence>
<keyword evidence="10" id="KW-0325">Glycoprotein</keyword>
<keyword evidence="12 13" id="KW-0407">Ion channel</keyword>
<dbReference type="Gene3D" id="1.10.287.770">
    <property type="entry name" value="YojJ-like"/>
    <property type="match status" value="1"/>
</dbReference>
<keyword evidence="9 14" id="KW-0472">Membrane</keyword>
<dbReference type="Gene3D" id="2.60.470.10">
    <property type="entry name" value="Acid-sensing ion channels like domains"/>
    <property type="match status" value="1"/>
</dbReference>
<accession>A0AAN4ZLJ1</accession>
<dbReference type="EMBL" id="BTRK01000003">
    <property type="protein sequence ID" value="GMR40610.1"/>
    <property type="molecule type" value="Genomic_DNA"/>
</dbReference>
<comment type="subcellular location">
    <subcellularLocation>
        <location evidence="1">Membrane</location>
        <topology evidence="1">Multi-pass membrane protein</topology>
    </subcellularLocation>
</comment>
<evidence type="ECO:0000256" key="12">
    <source>
        <dbReference type="ARBA" id="ARBA00023303"/>
    </source>
</evidence>
<dbReference type="GO" id="GO:0005886">
    <property type="term" value="C:plasma membrane"/>
    <property type="evidence" value="ECO:0007669"/>
    <property type="project" value="TreeGrafter"/>
</dbReference>
<dbReference type="EMBL" id="BTRK01000003">
    <property type="protein sequence ID" value="GMR40618.1"/>
    <property type="molecule type" value="Genomic_DNA"/>
</dbReference>
<evidence type="ECO:0000256" key="9">
    <source>
        <dbReference type="ARBA" id="ARBA00023136"/>
    </source>
</evidence>
<evidence type="ECO:0000256" key="3">
    <source>
        <dbReference type="ARBA" id="ARBA00022448"/>
    </source>
</evidence>
<keyword evidence="18" id="KW-1185">Reference proteome</keyword>
<evidence type="ECO:0000256" key="10">
    <source>
        <dbReference type="ARBA" id="ARBA00023180"/>
    </source>
</evidence>
<evidence type="ECO:0000313" key="18">
    <source>
        <dbReference type="Proteomes" id="UP001328107"/>
    </source>
</evidence>
<dbReference type="AlphaFoldDB" id="A0AAN4ZLJ1"/>
<reference evidence="18" key="1">
    <citation type="submission" date="2022-10" db="EMBL/GenBank/DDBJ databases">
        <title>Genome assembly of Pristionchus species.</title>
        <authorList>
            <person name="Yoshida K."/>
            <person name="Sommer R.J."/>
        </authorList>
    </citation>
    <scope>NUCLEOTIDE SEQUENCE [LARGE SCALE GENOMIC DNA]</scope>
    <source>
        <strain evidence="16 18">RS5460</strain>
    </source>
</reference>
<dbReference type="GO" id="GO:0015280">
    <property type="term" value="F:ligand-gated sodium channel activity"/>
    <property type="evidence" value="ECO:0007669"/>
    <property type="project" value="TreeGrafter"/>
</dbReference>
<evidence type="ECO:0000256" key="15">
    <source>
        <dbReference type="SAM" id="SignalP"/>
    </source>
</evidence>
<gene>
    <name evidence="16" type="ORF">PMAYCL1PPCAC_10805</name>
    <name evidence="17" type="ORF">PMAYCL1PPCAC_10813</name>
</gene>
<name>A0AAN4ZLJ1_9BILA</name>
<keyword evidence="6 14" id="KW-1133">Transmembrane helix</keyword>
<keyword evidence="11 13" id="KW-0739">Sodium transport</keyword>
<keyword evidence="4 13" id="KW-0894">Sodium channel</keyword>
<evidence type="ECO:0000256" key="2">
    <source>
        <dbReference type="ARBA" id="ARBA00007193"/>
    </source>
</evidence>
<organism evidence="17 18">
    <name type="scientific">Pristionchus mayeri</name>
    <dbReference type="NCBI Taxonomy" id="1317129"/>
    <lineage>
        <taxon>Eukaryota</taxon>
        <taxon>Metazoa</taxon>
        <taxon>Ecdysozoa</taxon>
        <taxon>Nematoda</taxon>
        <taxon>Chromadorea</taxon>
        <taxon>Rhabditida</taxon>
        <taxon>Rhabditina</taxon>
        <taxon>Diplogasteromorpha</taxon>
        <taxon>Diplogasteroidea</taxon>
        <taxon>Neodiplogasteridae</taxon>
        <taxon>Pristionchus</taxon>
    </lineage>
</organism>
<dbReference type="PANTHER" id="PTHR11690:SF177">
    <property type="entry name" value="EGF-LIKE DOMAIN-CONTAINING PROTEIN"/>
    <property type="match status" value="1"/>
</dbReference>
<keyword evidence="8 13" id="KW-0406">Ion transport</keyword>
<evidence type="ECO:0000256" key="8">
    <source>
        <dbReference type="ARBA" id="ARBA00023065"/>
    </source>
</evidence>
<keyword evidence="3 13" id="KW-0813">Transport</keyword>
<keyword evidence="5 13" id="KW-0812">Transmembrane</keyword>
<proteinExistence type="inferred from homology"/>
<evidence type="ECO:0000256" key="1">
    <source>
        <dbReference type="ARBA" id="ARBA00004141"/>
    </source>
</evidence>
<evidence type="ECO:0000256" key="11">
    <source>
        <dbReference type="ARBA" id="ARBA00023201"/>
    </source>
</evidence>
<dbReference type="InterPro" id="IPR001873">
    <property type="entry name" value="ENaC"/>
</dbReference>
<keyword evidence="7" id="KW-0915">Sodium</keyword>
<keyword evidence="15" id="KW-0732">Signal</keyword>
<evidence type="ECO:0000256" key="13">
    <source>
        <dbReference type="RuleBase" id="RU000679"/>
    </source>
</evidence>
<evidence type="ECO:0000313" key="17">
    <source>
        <dbReference type="EMBL" id="GMR40618.1"/>
    </source>
</evidence>
<feature type="chain" id="PRO_5044710161" description="Ion channel" evidence="15">
    <location>
        <begin position="18"/>
        <end position="455"/>
    </location>
</feature>
<feature type="transmembrane region" description="Helical" evidence="14">
    <location>
        <begin position="425"/>
        <end position="448"/>
    </location>
</feature>
<evidence type="ECO:0000256" key="14">
    <source>
        <dbReference type="SAM" id="Phobius"/>
    </source>
</evidence>
<evidence type="ECO:0000256" key="4">
    <source>
        <dbReference type="ARBA" id="ARBA00022461"/>
    </source>
</evidence>
<reference evidence="17" key="2">
    <citation type="submission" date="2023-06" db="EMBL/GenBank/DDBJ databases">
        <title>Genome assembly of Pristionchus species.</title>
        <authorList>
            <person name="Yoshida K."/>
            <person name="Sommer R.J."/>
        </authorList>
    </citation>
    <scope>NUCLEOTIDE SEQUENCE</scope>
    <source>
        <strain evidence="17 18">RS5460</strain>
    </source>
</reference>
<protein>
    <recommendedName>
        <fullName evidence="19">Ion channel</fullName>
    </recommendedName>
</protein>
<dbReference type="Pfam" id="PF00858">
    <property type="entry name" value="ASC"/>
    <property type="match status" value="1"/>
</dbReference>
<dbReference type="PRINTS" id="PR01078">
    <property type="entry name" value="AMINACHANNEL"/>
</dbReference>
<sequence>MMIQLLCLVLQLMACEAKRFCGSGCNVLQDPASGMCHVSCVSGNLTDAPSCQPPSNSSSSCGPFITADGALYPNRCVTLDRDAECREEVPRCICSANFIGPFCSLNREHMGTVGTMLGGNGNNEDLITKLLGEISKSKNSGSAPFIAPMPSILSAFTEGQVEQFGYDIEDMLISATYEEKLLHLREDFKKMTSPSLGNCYTFNHFNSSLIRRIRRVGQSSGLRIETDSHPNDYVPWSENVGVAVYVQSVGMGITSESRRFSVVPGGVERIILKKSSFNRAGRCVRNKKDAQSFYVAGNYSVEGCLRACHQDMVYRTCACMDAAYEKKAGVAGCSFDKLPCVSSVSEERGDPSTWRECHCPPPCEEELFEYMMSRSTYLNGSTRTREERKSRVMIYFESLEMSISHETYKMPFAQLIGQVGGAGGLLLGITASFIVEVALLCIILGGCLSKYLNAT</sequence>
<evidence type="ECO:0000313" key="16">
    <source>
        <dbReference type="EMBL" id="GMR40610.1"/>
    </source>
</evidence>
<comment type="caution">
    <text evidence="17">The sequence shown here is derived from an EMBL/GenBank/DDBJ whole genome shotgun (WGS) entry which is preliminary data.</text>
</comment>
<feature type="signal peptide" evidence="15">
    <location>
        <begin position="1"/>
        <end position="17"/>
    </location>
</feature>
<evidence type="ECO:0000256" key="7">
    <source>
        <dbReference type="ARBA" id="ARBA00023053"/>
    </source>
</evidence>
<evidence type="ECO:0000256" key="6">
    <source>
        <dbReference type="ARBA" id="ARBA00022989"/>
    </source>
</evidence>
<dbReference type="PANTHER" id="PTHR11690">
    <property type="entry name" value="AMILORIDE-SENSITIVE SODIUM CHANNEL-RELATED"/>
    <property type="match status" value="1"/>
</dbReference>
<comment type="similarity">
    <text evidence="2 13">Belongs to the amiloride-sensitive sodium channel (TC 1.A.6) family.</text>
</comment>
<evidence type="ECO:0008006" key="19">
    <source>
        <dbReference type="Google" id="ProtNLM"/>
    </source>
</evidence>
<dbReference type="Proteomes" id="UP001328107">
    <property type="component" value="Unassembled WGS sequence"/>
</dbReference>